<dbReference type="PANTHER" id="PTHR36578">
    <property type="entry name" value="CHROMOSOME 15, WHOLE GENOME SHOTGUN SEQUENCE"/>
    <property type="match status" value="1"/>
</dbReference>
<dbReference type="AlphaFoldDB" id="A0A6J3LSP6"/>
<proteinExistence type="predicted"/>
<evidence type="ECO:0000313" key="3">
    <source>
        <dbReference type="RefSeq" id="XP_033455856.1"/>
    </source>
</evidence>
<feature type="non-terminal residue" evidence="3">
    <location>
        <position position="1"/>
    </location>
</feature>
<evidence type="ECO:0000256" key="1">
    <source>
        <dbReference type="SAM" id="MobiDB-lite"/>
    </source>
</evidence>
<gene>
    <name evidence="3" type="ORF">K489DRAFT_326888</name>
</gene>
<reference evidence="3" key="3">
    <citation type="submission" date="2025-08" db="UniProtKB">
        <authorList>
            <consortium name="RefSeq"/>
        </authorList>
    </citation>
    <scope>IDENTIFICATION</scope>
    <source>
        <strain evidence="3">CBS 342.82</strain>
    </source>
</reference>
<feature type="region of interest" description="Disordered" evidence="1">
    <location>
        <begin position="190"/>
        <end position="213"/>
    </location>
</feature>
<protein>
    <submittedName>
        <fullName evidence="3">Uncharacterized protein</fullName>
    </submittedName>
</protein>
<accession>A0A6J3LSP6</accession>
<dbReference type="Proteomes" id="UP000504637">
    <property type="component" value="Unplaced"/>
</dbReference>
<dbReference type="RefSeq" id="XP_033455856.1">
    <property type="nucleotide sequence ID" value="XM_033601943.1"/>
</dbReference>
<dbReference type="PANTHER" id="PTHR36578:SF1">
    <property type="entry name" value="APPLE DOMAIN-CONTAINING PROTEIN"/>
    <property type="match status" value="1"/>
</dbReference>
<reference evidence="3" key="2">
    <citation type="submission" date="2020-04" db="EMBL/GenBank/DDBJ databases">
        <authorList>
            <consortium name="NCBI Genome Project"/>
        </authorList>
    </citation>
    <scope>NUCLEOTIDE SEQUENCE</scope>
    <source>
        <strain evidence="3">CBS 342.82</strain>
    </source>
</reference>
<evidence type="ECO:0000313" key="2">
    <source>
        <dbReference type="Proteomes" id="UP000504637"/>
    </source>
</evidence>
<dbReference type="OrthoDB" id="271448at2759"/>
<sequence>TSTTTANQPCPTQPEAGTDCGFINPLDPCAPQPDGFGPVPTPDTVAAFYNYSVLHDAAKAAPSVIPSYADASGNPYVQVFQDLNKSVQAQSYLGQYNLETYNATQCAALCDCTKLCTAFNIFAERDPSLAPSRASDNSTAFTVWGYECPNPPSMTSFKCTLWGSYITAANAKNNGQYRADFHVVITGSDGYDRTNGTTPPNPTGPAPGSSSTATLHPWTHPQNCLGKAVDAPQYHLSSYFFPGPYNPQVCADYALAQSSINLNVAASLGVNAQVGGLLNLGLGASASASVKVQTAKFFNAVYLHRNGEPWGTYCSLYNSLLDVSLVGTNTGIVSADGVSLEVKQCFTWDLAISL</sequence>
<reference evidence="3" key="1">
    <citation type="submission" date="2020-01" db="EMBL/GenBank/DDBJ databases">
        <authorList>
            <consortium name="DOE Joint Genome Institute"/>
            <person name="Haridas S."/>
            <person name="Albert R."/>
            <person name="Binder M."/>
            <person name="Bloem J."/>
            <person name="Labutti K."/>
            <person name="Salamov A."/>
            <person name="Andreopoulos B."/>
            <person name="Baker S.E."/>
            <person name="Barry K."/>
            <person name="Bills G."/>
            <person name="Bluhm B.H."/>
            <person name="Cannon C."/>
            <person name="Castanera R."/>
            <person name="Culley D.E."/>
            <person name="Daum C."/>
            <person name="Ezra D."/>
            <person name="Gonzalez J.B."/>
            <person name="Henrissat B."/>
            <person name="Kuo A."/>
            <person name="Liang C."/>
            <person name="Lipzen A."/>
            <person name="Lutzoni F."/>
            <person name="Magnuson J."/>
            <person name="Mondo S."/>
            <person name="Nolan M."/>
            <person name="Ohm R."/>
            <person name="Pangilinan J."/>
            <person name="Park H.-J."/>
            <person name="Ramirez L."/>
            <person name="Alfaro M."/>
            <person name="Sun H."/>
            <person name="Tritt A."/>
            <person name="Yoshinaga Y."/>
            <person name="Zwiers L.-H."/>
            <person name="Turgeon B.G."/>
            <person name="Goodwin S.B."/>
            <person name="Spatafora J.W."/>
            <person name="Crous P.W."/>
            <person name="Grigoriev I.V."/>
        </authorList>
    </citation>
    <scope>NUCLEOTIDE SEQUENCE</scope>
    <source>
        <strain evidence="3">CBS 342.82</strain>
    </source>
</reference>
<keyword evidence="2" id="KW-1185">Reference proteome</keyword>
<organism evidence="3">
    <name type="scientific">Dissoconium aciculare CBS 342.82</name>
    <dbReference type="NCBI Taxonomy" id="1314786"/>
    <lineage>
        <taxon>Eukaryota</taxon>
        <taxon>Fungi</taxon>
        <taxon>Dikarya</taxon>
        <taxon>Ascomycota</taxon>
        <taxon>Pezizomycotina</taxon>
        <taxon>Dothideomycetes</taxon>
        <taxon>Dothideomycetidae</taxon>
        <taxon>Mycosphaerellales</taxon>
        <taxon>Dissoconiaceae</taxon>
        <taxon>Dissoconium</taxon>
    </lineage>
</organism>
<dbReference type="GeneID" id="54359743"/>
<name>A0A6J3LSP6_9PEZI</name>